<name>A0A7C1HXF0_9CREN</name>
<proteinExistence type="predicted"/>
<evidence type="ECO:0000256" key="1">
    <source>
        <dbReference type="SAM" id="MobiDB-lite"/>
    </source>
</evidence>
<feature type="region of interest" description="Disordered" evidence="1">
    <location>
        <begin position="67"/>
        <end position="99"/>
    </location>
</feature>
<dbReference type="AlphaFoldDB" id="A0A7C1HXF0"/>
<feature type="compositionally biased region" description="Basic and acidic residues" evidence="1">
    <location>
        <begin position="25"/>
        <end position="34"/>
    </location>
</feature>
<accession>A0A7C1HXF0</accession>
<feature type="region of interest" description="Disordered" evidence="1">
    <location>
        <begin position="1"/>
        <end position="34"/>
    </location>
</feature>
<protein>
    <submittedName>
        <fullName evidence="2">Uncharacterized protein</fullName>
    </submittedName>
</protein>
<evidence type="ECO:0000313" key="2">
    <source>
        <dbReference type="EMBL" id="HDS11067.1"/>
    </source>
</evidence>
<dbReference type="EMBL" id="DSDY01000166">
    <property type="protein sequence ID" value="HDS11067.1"/>
    <property type="molecule type" value="Genomic_DNA"/>
</dbReference>
<feature type="compositionally biased region" description="Acidic residues" evidence="1">
    <location>
        <begin position="1"/>
        <end position="24"/>
    </location>
</feature>
<sequence>MSEDEYFEEEFEEEAEAVTEEEAEEARAEGEMPLHELSKMMDIIDLMRKTMRGEIGEEEYKVKLNELLATKEPSRAERASRSRKKTGKKGKKTPVKKAS</sequence>
<feature type="compositionally biased region" description="Basic residues" evidence="1">
    <location>
        <begin position="81"/>
        <end position="99"/>
    </location>
</feature>
<gene>
    <name evidence="2" type="ORF">ENO04_05600</name>
</gene>
<organism evidence="2">
    <name type="scientific">Fervidicoccus fontis</name>
    <dbReference type="NCBI Taxonomy" id="683846"/>
    <lineage>
        <taxon>Archaea</taxon>
        <taxon>Thermoproteota</taxon>
        <taxon>Thermoprotei</taxon>
        <taxon>Fervidicoccales</taxon>
        <taxon>Fervidicoccaceae</taxon>
        <taxon>Fervidicoccus</taxon>
    </lineage>
</organism>
<comment type="caution">
    <text evidence="2">The sequence shown here is derived from an EMBL/GenBank/DDBJ whole genome shotgun (WGS) entry which is preliminary data.</text>
</comment>
<reference evidence="2" key="1">
    <citation type="journal article" date="2020" name="mSystems">
        <title>Genome- and Community-Level Interaction Insights into Carbon Utilization and Element Cycling Functions of Hydrothermarchaeota in Hydrothermal Sediment.</title>
        <authorList>
            <person name="Zhou Z."/>
            <person name="Liu Y."/>
            <person name="Xu W."/>
            <person name="Pan J."/>
            <person name="Luo Z.H."/>
            <person name="Li M."/>
        </authorList>
    </citation>
    <scope>NUCLEOTIDE SEQUENCE [LARGE SCALE GENOMIC DNA]</scope>
    <source>
        <strain evidence="2">SpSt-123</strain>
    </source>
</reference>